<dbReference type="PROSITE" id="PS50097">
    <property type="entry name" value="BTB"/>
    <property type="match status" value="1"/>
</dbReference>
<keyword evidence="3" id="KW-1185">Reference proteome</keyword>
<dbReference type="OrthoDB" id="3357985at2759"/>
<dbReference type="InParanoid" id="A0A0C2T058"/>
<reference evidence="2 3" key="1">
    <citation type="submission" date="2014-04" db="EMBL/GenBank/DDBJ databases">
        <title>Evolutionary Origins and Diversification of the Mycorrhizal Mutualists.</title>
        <authorList>
            <consortium name="DOE Joint Genome Institute"/>
            <consortium name="Mycorrhizal Genomics Consortium"/>
            <person name="Kohler A."/>
            <person name="Kuo A."/>
            <person name="Nagy L.G."/>
            <person name="Floudas D."/>
            <person name="Copeland A."/>
            <person name="Barry K.W."/>
            <person name="Cichocki N."/>
            <person name="Veneault-Fourrey C."/>
            <person name="LaButti K."/>
            <person name="Lindquist E.A."/>
            <person name="Lipzen A."/>
            <person name="Lundell T."/>
            <person name="Morin E."/>
            <person name="Murat C."/>
            <person name="Riley R."/>
            <person name="Ohm R."/>
            <person name="Sun H."/>
            <person name="Tunlid A."/>
            <person name="Henrissat B."/>
            <person name="Grigoriev I.V."/>
            <person name="Hibbett D.S."/>
            <person name="Martin F."/>
        </authorList>
    </citation>
    <scope>NUCLEOTIDE SEQUENCE [LARGE SCALE GENOMIC DNA]</scope>
    <source>
        <strain evidence="2 3">Koide BX008</strain>
    </source>
</reference>
<evidence type="ECO:0000313" key="2">
    <source>
        <dbReference type="EMBL" id="KIL69185.1"/>
    </source>
</evidence>
<evidence type="ECO:0000259" key="1">
    <source>
        <dbReference type="PROSITE" id="PS50097"/>
    </source>
</evidence>
<organism evidence="2 3">
    <name type="scientific">Amanita muscaria (strain Koide BX008)</name>
    <dbReference type="NCBI Taxonomy" id="946122"/>
    <lineage>
        <taxon>Eukaryota</taxon>
        <taxon>Fungi</taxon>
        <taxon>Dikarya</taxon>
        <taxon>Basidiomycota</taxon>
        <taxon>Agaricomycotina</taxon>
        <taxon>Agaricomycetes</taxon>
        <taxon>Agaricomycetidae</taxon>
        <taxon>Agaricales</taxon>
        <taxon>Pluteineae</taxon>
        <taxon>Amanitaceae</taxon>
        <taxon>Amanita</taxon>
    </lineage>
</organism>
<protein>
    <recommendedName>
        <fullName evidence="1">BTB domain-containing protein</fullName>
    </recommendedName>
</protein>
<dbReference type="Proteomes" id="UP000054549">
    <property type="component" value="Unassembled WGS sequence"/>
</dbReference>
<dbReference type="InterPro" id="IPR011333">
    <property type="entry name" value="SKP1/BTB/POZ_sf"/>
</dbReference>
<feature type="domain" description="BTB" evidence="1">
    <location>
        <begin position="18"/>
        <end position="82"/>
    </location>
</feature>
<dbReference type="InterPro" id="IPR000210">
    <property type="entry name" value="BTB/POZ_dom"/>
</dbReference>
<sequence>MAQSGPGNPDSYGFSDDADIILRSSDNVDLYVIGAFLRHVSPVFKNMFALSGSDNNEKKDNLPVVPVSEDSGTLRLLLDIIYPYEEEPRLSSPVIAWKVSKAARKYLMNIIESKLKRHIANSKLIAEKPLTRRTLNTPIHKL</sequence>
<dbReference type="Gene3D" id="3.30.710.10">
    <property type="entry name" value="Potassium Channel Kv1.1, Chain A"/>
    <property type="match status" value="1"/>
</dbReference>
<proteinExistence type="predicted"/>
<dbReference type="EMBL" id="KN818226">
    <property type="protein sequence ID" value="KIL69185.1"/>
    <property type="molecule type" value="Genomic_DNA"/>
</dbReference>
<dbReference type="AlphaFoldDB" id="A0A0C2T058"/>
<feature type="non-terminal residue" evidence="2">
    <location>
        <position position="142"/>
    </location>
</feature>
<name>A0A0C2T058_AMAMK</name>
<dbReference type="SUPFAM" id="SSF54695">
    <property type="entry name" value="POZ domain"/>
    <property type="match status" value="1"/>
</dbReference>
<dbReference type="Pfam" id="PF00651">
    <property type="entry name" value="BTB"/>
    <property type="match status" value="1"/>
</dbReference>
<evidence type="ECO:0000313" key="3">
    <source>
        <dbReference type="Proteomes" id="UP000054549"/>
    </source>
</evidence>
<accession>A0A0C2T058</accession>
<dbReference type="HOGENOM" id="CLU_052397_3_1_1"/>
<dbReference type="STRING" id="946122.A0A0C2T058"/>
<gene>
    <name evidence="2" type="ORF">M378DRAFT_119069</name>
</gene>